<accession>V3ZN22</accession>
<evidence type="ECO:0000256" key="2">
    <source>
        <dbReference type="SAM" id="SignalP"/>
    </source>
</evidence>
<evidence type="ECO:0008006" key="5">
    <source>
        <dbReference type="Google" id="ProtNLM"/>
    </source>
</evidence>
<dbReference type="KEGG" id="lgi:LOTGIDRAFT_232908"/>
<reference evidence="3 4" key="1">
    <citation type="journal article" date="2013" name="Nature">
        <title>Insights into bilaterian evolution from three spiralian genomes.</title>
        <authorList>
            <person name="Simakov O."/>
            <person name="Marletaz F."/>
            <person name="Cho S.J."/>
            <person name="Edsinger-Gonzales E."/>
            <person name="Havlak P."/>
            <person name="Hellsten U."/>
            <person name="Kuo D.H."/>
            <person name="Larsson T."/>
            <person name="Lv J."/>
            <person name="Arendt D."/>
            <person name="Savage R."/>
            <person name="Osoegawa K."/>
            <person name="de Jong P."/>
            <person name="Grimwood J."/>
            <person name="Chapman J.A."/>
            <person name="Shapiro H."/>
            <person name="Aerts A."/>
            <person name="Otillar R.P."/>
            <person name="Terry A.Y."/>
            <person name="Boore J.L."/>
            <person name="Grigoriev I.V."/>
            <person name="Lindberg D.R."/>
            <person name="Seaver E.C."/>
            <person name="Weisblat D.A."/>
            <person name="Putnam N.H."/>
            <person name="Rokhsar D.S."/>
        </authorList>
    </citation>
    <scope>NUCLEOTIDE SEQUENCE [LARGE SCALE GENOMIC DNA]</scope>
</reference>
<gene>
    <name evidence="3" type="ORF">LOTGIDRAFT_232908</name>
</gene>
<protein>
    <recommendedName>
        <fullName evidence="5">CUB domain-containing protein</fullName>
    </recommendedName>
</protein>
<feature type="chain" id="PRO_5004715332" description="CUB domain-containing protein" evidence="2">
    <location>
        <begin position="22"/>
        <end position="1036"/>
    </location>
</feature>
<sequence length="1036" mass="118647">MYGRIFLVFFLNACVESLALGHNGMITRCLNRRKEQIYISCSDDHVIYQPEIFLGINNQSECGYTTGDCTGLSYNLLKQKNKCHWRNKCNFGWRRGDVILRSDDQKCIGTLPNYVSYINPMCVPKGDVHNICSGHEKILTSKFGIIRSHREYPWAYGSTSLKCSSIIDILHGFHLTLKLDDVQTRNGDYLLISNIVNSTSVTIFNGTNCSGDIFSINSGSVEIDFISQPGATIGRGFVIQFKQNNFIEKSKYIKPYAKATSSTDGEVNGIIEECMNQKTDTIYMTCPADHVIYKPKMAVGASNYGVCYGKPGDCRGQVHTILTRQNDCYWRSDCSVSWNGNIPITMFAFPTCLSLMPSYVTISKFQCIRKDHVFDICNKSNWEIKALKGLIKSHNIYPWNYQSETKTCRIRLQVNARFGLRLYTEDFDLDIDARKERVNIWHVTPSGKRIKKKKLRGQQQTELVVQSGCVDIEFKTSNHTKAGRGFVLAFENYIEISENEGDIISVSNQDDCGGKATFFRRKSTARKRKTMGKLHKSITIKKRNIKMHRILGKDNYKYTFSQPGKSAELKCPDNEIIFNVTLTSKNTQHDCYGLQIAVLVATLKCYWKNGCNITLGKEDIISQTHGPSNLKCIGKKPDVMLYDFSCIPKAFYDKLFHNIEHIGNENFIMCGDFNLVLNPELDSKNYKHVNNPKARENLLKWMETYEICGMIVGDFPNYNDFLKLYPSLKTNFLEYTTLIKTITLCTNETFEEKENEPLVLLRPFIPFHIQLLFNQCKDAVTNSVHHTHAEVNSAYGIIKSHDMYPWNYEPKSNTNSVGSAVIKRPKRTKILYMKYINYDVHFSDMVTIPFNTTTAEQWDHGLKVIKNTKLVHLNFTVYPGTKFGGFLICYKWVRSTSDKDEKDFESKPCYSQTESTKGPDPTHGSITGPIKLTIKKPCKRRKGCKKSWRKLKYLKFGIIESSGNVHFKFTTRRKKKTKESKGYFDRSRPFYVKAGTLKRMKEIEIDVPDNTQICFVWEATKPNGKPVDCSQIGKDT</sequence>
<name>V3ZN22_LOTGI</name>
<dbReference type="RefSeq" id="XP_009056472.1">
    <property type="nucleotide sequence ID" value="XM_009058224.1"/>
</dbReference>
<organism evidence="3 4">
    <name type="scientific">Lottia gigantea</name>
    <name type="common">Giant owl limpet</name>
    <dbReference type="NCBI Taxonomy" id="225164"/>
    <lineage>
        <taxon>Eukaryota</taxon>
        <taxon>Metazoa</taxon>
        <taxon>Spiralia</taxon>
        <taxon>Lophotrochozoa</taxon>
        <taxon>Mollusca</taxon>
        <taxon>Gastropoda</taxon>
        <taxon>Patellogastropoda</taxon>
        <taxon>Lottioidea</taxon>
        <taxon>Lottiidae</taxon>
        <taxon>Lottia</taxon>
    </lineage>
</organism>
<dbReference type="Proteomes" id="UP000030746">
    <property type="component" value="Unassembled WGS sequence"/>
</dbReference>
<keyword evidence="2" id="KW-0732">Signal</keyword>
<proteinExistence type="predicted"/>
<dbReference type="SUPFAM" id="SSF49854">
    <property type="entry name" value="Spermadhesin, CUB domain"/>
    <property type="match status" value="1"/>
</dbReference>
<dbReference type="AlphaFoldDB" id="V3ZN22"/>
<dbReference type="CTD" id="20249087"/>
<dbReference type="Gene3D" id="3.60.10.10">
    <property type="entry name" value="Endonuclease/exonuclease/phosphatase"/>
    <property type="match status" value="1"/>
</dbReference>
<dbReference type="InterPro" id="IPR036691">
    <property type="entry name" value="Endo/exonu/phosph_ase_sf"/>
</dbReference>
<dbReference type="GeneID" id="20249087"/>
<dbReference type="InterPro" id="IPR035914">
    <property type="entry name" value="Sperma_CUB_dom_sf"/>
</dbReference>
<evidence type="ECO:0000313" key="3">
    <source>
        <dbReference type="EMBL" id="ESO92783.1"/>
    </source>
</evidence>
<keyword evidence="4" id="KW-1185">Reference proteome</keyword>
<dbReference type="HOGENOM" id="CLU_293431_0_0_1"/>
<dbReference type="EMBL" id="KB202014">
    <property type="protein sequence ID" value="ESO92783.1"/>
    <property type="molecule type" value="Genomic_DNA"/>
</dbReference>
<feature type="region of interest" description="Disordered" evidence="1">
    <location>
        <begin position="901"/>
        <end position="928"/>
    </location>
</feature>
<evidence type="ECO:0000256" key="1">
    <source>
        <dbReference type="SAM" id="MobiDB-lite"/>
    </source>
</evidence>
<feature type="signal peptide" evidence="2">
    <location>
        <begin position="1"/>
        <end position="21"/>
    </location>
</feature>
<dbReference type="OrthoDB" id="6084438at2759"/>
<dbReference type="Gene3D" id="2.60.120.290">
    <property type="entry name" value="Spermadhesin, CUB domain"/>
    <property type="match status" value="2"/>
</dbReference>
<evidence type="ECO:0000313" key="4">
    <source>
        <dbReference type="Proteomes" id="UP000030746"/>
    </source>
</evidence>